<keyword evidence="8 10" id="KW-0496">Mitochondrion</keyword>
<keyword evidence="3 10" id="KW-0813">Transport</keyword>
<evidence type="ECO:0000313" key="12">
    <source>
        <dbReference type="EMBL" id="CAD7248024.1"/>
    </source>
</evidence>
<comment type="similarity">
    <text evidence="2 10">Belongs to the ATPase d subunit family.</text>
</comment>
<dbReference type="GO" id="GO:0015986">
    <property type="term" value="P:proton motive force-driven ATP synthesis"/>
    <property type="evidence" value="ECO:0007669"/>
    <property type="project" value="UniProtKB-UniRule"/>
</dbReference>
<evidence type="ECO:0000256" key="2">
    <source>
        <dbReference type="ARBA" id="ARBA00006842"/>
    </source>
</evidence>
<sequence>MAARRITKSAIDWATFAERVPPEQKVQFFAFKGKSDLYLRKMLSLPEKPPTLNFEAYKTRVANAAAVDKLKKQYEAVKIPYPENKYSTKIDQLEKEAEKETMDFISASNARIHEYEKELSKWNTMIPLEQMTLQELHTSFPHLAHDPNNPTYYPHEPEYQPGYRADEEETTSH</sequence>
<dbReference type="GO" id="GO:0045259">
    <property type="term" value="C:proton-transporting ATP synthase complex"/>
    <property type="evidence" value="ECO:0007669"/>
    <property type="project" value="UniProtKB-KW"/>
</dbReference>
<comment type="subcellular location">
    <subcellularLocation>
        <location evidence="1 10">Mitochondrion inner membrane</location>
    </subcellularLocation>
</comment>
<keyword evidence="13" id="KW-1185">Reference proteome</keyword>
<accession>A0A7R8XCJ5</accession>
<dbReference type="PANTHER" id="PTHR12700">
    <property type="entry name" value="ATP SYNTHASE SUBUNIT D, MITOCHONDRIAL"/>
    <property type="match status" value="1"/>
</dbReference>
<dbReference type="PIRSF" id="PIRSF005514">
    <property type="entry name" value="ATPase_F0_D_mt"/>
    <property type="match status" value="1"/>
</dbReference>
<keyword evidence="5 10" id="KW-0375">Hydrogen ion transport</keyword>
<protein>
    <recommendedName>
        <fullName evidence="10">ATP synthase subunit d, mitochondrial</fullName>
    </recommendedName>
</protein>
<evidence type="ECO:0000313" key="13">
    <source>
        <dbReference type="Proteomes" id="UP000677054"/>
    </source>
</evidence>
<dbReference type="Proteomes" id="UP000677054">
    <property type="component" value="Unassembled WGS sequence"/>
</dbReference>
<evidence type="ECO:0000256" key="6">
    <source>
        <dbReference type="ARBA" id="ARBA00022792"/>
    </source>
</evidence>
<evidence type="ECO:0000256" key="8">
    <source>
        <dbReference type="ARBA" id="ARBA00023128"/>
    </source>
</evidence>
<keyword evidence="7 10" id="KW-0406">Ion transport</keyword>
<evidence type="ECO:0000256" key="5">
    <source>
        <dbReference type="ARBA" id="ARBA00022781"/>
    </source>
</evidence>
<dbReference type="InterPro" id="IPR008689">
    <property type="entry name" value="ATP_synth_F0_dsu_mt"/>
</dbReference>
<dbReference type="OrthoDB" id="35799at2759"/>
<name>A0A7R8XCJ5_9CRUS</name>
<dbReference type="InterPro" id="IPR036228">
    <property type="entry name" value="ATP_synth_F0_dsu_sf_mt"/>
</dbReference>
<evidence type="ECO:0000256" key="1">
    <source>
        <dbReference type="ARBA" id="ARBA00004273"/>
    </source>
</evidence>
<evidence type="ECO:0000256" key="11">
    <source>
        <dbReference type="SAM" id="MobiDB-lite"/>
    </source>
</evidence>
<keyword evidence="4" id="KW-0138">CF(0)</keyword>
<evidence type="ECO:0000256" key="10">
    <source>
        <dbReference type="PIRNR" id="PIRNR005514"/>
    </source>
</evidence>
<keyword evidence="9 10" id="KW-0472">Membrane</keyword>
<feature type="region of interest" description="Disordered" evidence="11">
    <location>
        <begin position="141"/>
        <end position="173"/>
    </location>
</feature>
<dbReference type="GO" id="GO:0015078">
    <property type="term" value="F:proton transmembrane transporter activity"/>
    <property type="evidence" value="ECO:0007669"/>
    <property type="project" value="InterPro"/>
</dbReference>
<dbReference type="AlphaFoldDB" id="A0A7R8XCJ5"/>
<comment type="function">
    <text evidence="10">Mitochondrial membrane ATP synthase (F(1)F(0) ATP synthase or Complex V) produces ATP from ADP in the presence of a proton gradient across the membrane which is generated by electron transport complexes of the respiratory chain. F-type ATPases consist of two structural domains, F(1) - containing the extramembraneous catalytic core, and F(0) - containing the membrane proton channel, linked together by a central stalk and a peripheral stalk. During catalysis, ATP synthesis in the catalytic domain of F(1) is coupled via a rotary mechanism of the central stalk subunits to proton translocation.</text>
</comment>
<keyword evidence="6 10" id="KW-0999">Mitochondrion inner membrane</keyword>
<evidence type="ECO:0000256" key="9">
    <source>
        <dbReference type="ARBA" id="ARBA00023136"/>
    </source>
</evidence>
<dbReference type="SUPFAM" id="SSF161065">
    <property type="entry name" value="ATP synthase D chain-like"/>
    <property type="match status" value="1"/>
</dbReference>
<dbReference type="GO" id="GO:0005743">
    <property type="term" value="C:mitochondrial inner membrane"/>
    <property type="evidence" value="ECO:0007669"/>
    <property type="project" value="UniProtKB-SubCell"/>
</dbReference>
<dbReference type="EMBL" id="CAJPEV010001677">
    <property type="protein sequence ID" value="CAG0893823.1"/>
    <property type="molecule type" value="Genomic_DNA"/>
</dbReference>
<proteinExistence type="inferred from homology"/>
<evidence type="ECO:0000256" key="4">
    <source>
        <dbReference type="ARBA" id="ARBA00022547"/>
    </source>
</evidence>
<evidence type="ECO:0000256" key="7">
    <source>
        <dbReference type="ARBA" id="ARBA00023065"/>
    </source>
</evidence>
<dbReference type="EMBL" id="LR901194">
    <property type="protein sequence ID" value="CAD7248024.1"/>
    <property type="molecule type" value="Genomic_DNA"/>
</dbReference>
<reference evidence="12" key="1">
    <citation type="submission" date="2020-11" db="EMBL/GenBank/DDBJ databases">
        <authorList>
            <person name="Tran Van P."/>
        </authorList>
    </citation>
    <scope>NUCLEOTIDE SEQUENCE</scope>
</reference>
<dbReference type="Gene3D" id="6.10.280.70">
    <property type="match status" value="1"/>
</dbReference>
<gene>
    <name evidence="12" type="ORF">DSTB1V02_LOCUS7847</name>
</gene>
<dbReference type="Pfam" id="PF05873">
    <property type="entry name" value="Mt_ATP-synt_D"/>
    <property type="match status" value="1"/>
</dbReference>
<organism evidence="12">
    <name type="scientific">Darwinula stevensoni</name>
    <dbReference type="NCBI Taxonomy" id="69355"/>
    <lineage>
        <taxon>Eukaryota</taxon>
        <taxon>Metazoa</taxon>
        <taxon>Ecdysozoa</taxon>
        <taxon>Arthropoda</taxon>
        <taxon>Crustacea</taxon>
        <taxon>Oligostraca</taxon>
        <taxon>Ostracoda</taxon>
        <taxon>Podocopa</taxon>
        <taxon>Podocopida</taxon>
        <taxon>Darwinulocopina</taxon>
        <taxon>Darwinuloidea</taxon>
        <taxon>Darwinulidae</taxon>
        <taxon>Darwinula</taxon>
    </lineage>
</organism>
<evidence type="ECO:0000256" key="3">
    <source>
        <dbReference type="ARBA" id="ARBA00022448"/>
    </source>
</evidence>